<reference evidence="5 6" key="1">
    <citation type="journal article" date="2019" name="Int. J. Syst. Evol. Microbiol.">
        <title>The Global Catalogue of Microorganisms (GCM) 10K type strain sequencing project: providing services to taxonomists for standard genome sequencing and annotation.</title>
        <authorList>
            <consortium name="The Broad Institute Genomics Platform"/>
            <consortium name="The Broad Institute Genome Sequencing Center for Infectious Disease"/>
            <person name="Wu L."/>
            <person name="Ma J."/>
        </authorList>
    </citation>
    <scope>NUCLEOTIDE SEQUENCE [LARGE SCALE GENOMIC DNA]</scope>
    <source>
        <strain evidence="5 6">JCM 15089</strain>
    </source>
</reference>
<dbReference type="InterPro" id="IPR050469">
    <property type="entry name" value="Diguanylate_Cyclase"/>
</dbReference>
<proteinExistence type="predicted"/>
<dbReference type="NCBIfam" id="TIGR00254">
    <property type="entry name" value="GGDEF"/>
    <property type="match status" value="1"/>
</dbReference>
<dbReference type="Pfam" id="PF00990">
    <property type="entry name" value="GGDEF"/>
    <property type="match status" value="1"/>
</dbReference>
<dbReference type="SMART" id="SM00267">
    <property type="entry name" value="GGDEF"/>
    <property type="match status" value="1"/>
</dbReference>
<keyword evidence="3" id="KW-0175">Coiled coil</keyword>
<comment type="catalytic activity">
    <reaction evidence="2">
        <text>2 GTP = 3',3'-c-di-GMP + 2 diphosphate</text>
        <dbReference type="Rhea" id="RHEA:24898"/>
        <dbReference type="ChEBI" id="CHEBI:33019"/>
        <dbReference type="ChEBI" id="CHEBI:37565"/>
        <dbReference type="ChEBI" id="CHEBI:58805"/>
        <dbReference type="EC" id="2.7.7.65"/>
    </reaction>
</comment>
<evidence type="ECO:0000313" key="5">
    <source>
        <dbReference type="EMBL" id="GAA0585052.1"/>
    </source>
</evidence>
<dbReference type="Gene3D" id="3.30.70.270">
    <property type="match status" value="1"/>
</dbReference>
<dbReference type="Proteomes" id="UP001499951">
    <property type="component" value="Unassembled WGS sequence"/>
</dbReference>
<dbReference type="CDD" id="cd01949">
    <property type="entry name" value="GGDEF"/>
    <property type="match status" value="1"/>
</dbReference>
<feature type="coiled-coil region" evidence="3">
    <location>
        <begin position="150"/>
        <end position="177"/>
    </location>
</feature>
<evidence type="ECO:0000256" key="1">
    <source>
        <dbReference type="ARBA" id="ARBA00012528"/>
    </source>
</evidence>
<name>A0ABN1F8K9_9PROT</name>
<evidence type="ECO:0000256" key="2">
    <source>
        <dbReference type="ARBA" id="ARBA00034247"/>
    </source>
</evidence>
<dbReference type="InterPro" id="IPR043128">
    <property type="entry name" value="Rev_trsase/Diguanyl_cyclase"/>
</dbReference>
<dbReference type="InterPro" id="IPR000160">
    <property type="entry name" value="GGDEF_dom"/>
</dbReference>
<feature type="domain" description="GGDEF" evidence="4">
    <location>
        <begin position="208"/>
        <end position="343"/>
    </location>
</feature>
<keyword evidence="6" id="KW-1185">Reference proteome</keyword>
<dbReference type="PANTHER" id="PTHR45138">
    <property type="entry name" value="REGULATORY COMPONENTS OF SENSORY TRANSDUCTION SYSTEM"/>
    <property type="match status" value="1"/>
</dbReference>
<evidence type="ECO:0000259" key="4">
    <source>
        <dbReference type="PROSITE" id="PS50887"/>
    </source>
</evidence>
<sequence>MGTTVAAPSREQALAKTAFALMGDWKVAPTPENYELFYVYAAGTNAALGKIIDTMIREKTPFTQPFLQGLCNQFLARERTAQTMEDVGAGISGMLDAVMGRLERAGKDAGEYGRTLSAASGELGGNQSPAAVAKMVERLVGATHAMEARTKALESELQRSSEHVTELKTQLDTVRKESRIDPLTGVANRKAFDIELQAAIKDARQDGSSVALMMCDIDHFKRFNDTWGHQTGDQVLRLVANCLSENVKGRDTAARYGGEEFVVILRQTPLEGAAKLAEQIRANVENKKLVKKSTGDILGTITISIGVSQLRDNDTPDLFLQRADRSLYRAKNTGRNRVVTETDLVRTASSHAA</sequence>
<dbReference type="EMBL" id="BAAADD010000011">
    <property type="protein sequence ID" value="GAA0585052.1"/>
    <property type="molecule type" value="Genomic_DNA"/>
</dbReference>
<dbReference type="PROSITE" id="PS50887">
    <property type="entry name" value="GGDEF"/>
    <property type="match status" value="1"/>
</dbReference>
<evidence type="ECO:0000256" key="3">
    <source>
        <dbReference type="SAM" id="Coils"/>
    </source>
</evidence>
<dbReference type="PANTHER" id="PTHR45138:SF9">
    <property type="entry name" value="DIGUANYLATE CYCLASE DGCM-RELATED"/>
    <property type="match status" value="1"/>
</dbReference>
<dbReference type="SUPFAM" id="SSF55073">
    <property type="entry name" value="Nucleotide cyclase"/>
    <property type="match status" value="1"/>
</dbReference>
<protein>
    <recommendedName>
        <fullName evidence="1">diguanylate cyclase</fullName>
        <ecNumber evidence="1">2.7.7.65</ecNumber>
    </recommendedName>
</protein>
<dbReference type="InterPro" id="IPR029787">
    <property type="entry name" value="Nucleotide_cyclase"/>
</dbReference>
<comment type="caution">
    <text evidence="5">The sequence shown here is derived from an EMBL/GenBank/DDBJ whole genome shotgun (WGS) entry which is preliminary data.</text>
</comment>
<evidence type="ECO:0000313" key="6">
    <source>
        <dbReference type="Proteomes" id="UP001499951"/>
    </source>
</evidence>
<accession>A0ABN1F8K9</accession>
<gene>
    <name evidence="5" type="ORF">GCM10008942_37440</name>
</gene>
<dbReference type="EC" id="2.7.7.65" evidence="1"/>
<organism evidence="5 6">
    <name type="scientific">Rhizomicrobium electricum</name>
    <dbReference type="NCBI Taxonomy" id="480070"/>
    <lineage>
        <taxon>Bacteria</taxon>
        <taxon>Pseudomonadati</taxon>
        <taxon>Pseudomonadota</taxon>
        <taxon>Alphaproteobacteria</taxon>
        <taxon>Micropepsales</taxon>
        <taxon>Micropepsaceae</taxon>
        <taxon>Rhizomicrobium</taxon>
    </lineage>
</organism>